<reference evidence="1" key="2">
    <citation type="submission" date="2020-09" db="EMBL/GenBank/DDBJ databases">
        <authorList>
            <person name="Sun Q."/>
            <person name="Ohkuma M."/>
        </authorList>
    </citation>
    <scope>NUCLEOTIDE SEQUENCE</scope>
    <source>
        <strain evidence="1">JCM 3051</strain>
    </source>
</reference>
<protein>
    <recommendedName>
        <fullName evidence="3">ANTAR domain-containing protein</fullName>
    </recommendedName>
</protein>
<name>A0A8H9L579_9MICO</name>
<organism evidence="1 2">
    <name type="scientific">Promicromonospora citrea</name>
    <dbReference type="NCBI Taxonomy" id="43677"/>
    <lineage>
        <taxon>Bacteria</taxon>
        <taxon>Bacillati</taxon>
        <taxon>Actinomycetota</taxon>
        <taxon>Actinomycetes</taxon>
        <taxon>Micrococcales</taxon>
        <taxon>Promicromonosporaceae</taxon>
        <taxon>Promicromonospora</taxon>
    </lineage>
</organism>
<comment type="caution">
    <text evidence="1">The sequence shown here is derived from an EMBL/GenBank/DDBJ whole genome shotgun (WGS) entry which is preliminary data.</text>
</comment>
<dbReference type="EMBL" id="BMPT01000007">
    <property type="protein sequence ID" value="GGM24823.1"/>
    <property type="molecule type" value="Genomic_DNA"/>
</dbReference>
<evidence type="ECO:0000313" key="2">
    <source>
        <dbReference type="Proteomes" id="UP000655589"/>
    </source>
</evidence>
<evidence type="ECO:0008006" key="3">
    <source>
        <dbReference type="Google" id="ProtNLM"/>
    </source>
</evidence>
<sequence>MSLTYPSPAHLDTDESHALIVGDVAVERVKSLVAVMRGIDDATAEQLLLDVAHRAGLPLWAVSDQVLGTVTAQVAQAGLTPEVLDAALASVAPAHQLHRPAA</sequence>
<proteinExistence type="predicted"/>
<dbReference type="AlphaFoldDB" id="A0A8H9L579"/>
<gene>
    <name evidence="1" type="ORF">GCM10010102_20540</name>
</gene>
<evidence type="ECO:0000313" key="1">
    <source>
        <dbReference type="EMBL" id="GGM24823.1"/>
    </source>
</evidence>
<keyword evidence="2" id="KW-1185">Reference proteome</keyword>
<dbReference type="Proteomes" id="UP000655589">
    <property type="component" value="Unassembled WGS sequence"/>
</dbReference>
<accession>A0A8H9L579</accession>
<reference evidence="1" key="1">
    <citation type="journal article" date="2014" name="Int. J. Syst. Evol. Microbiol.">
        <title>Complete genome sequence of Corynebacterium casei LMG S-19264T (=DSM 44701T), isolated from a smear-ripened cheese.</title>
        <authorList>
            <consortium name="US DOE Joint Genome Institute (JGI-PGF)"/>
            <person name="Walter F."/>
            <person name="Albersmeier A."/>
            <person name="Kalinowski J."/>
            <person name="Ruckert C."/>
        </authorList>
    </citation>
    <scope>NUCLEOTIDE SEQUENCE</scope>
    <source>
        <strain evidence="1">JCM 3051</strain>
    </source>
</reference>